<dbReference type="RefSeq" id="WP_308453068.1">
    <property type="nucleotide sequence ID" value="NZ_JAJEQR010000010.1"/>
</dbReference>
<dbReference type="EMBL" id="JAJEQR010000010">
    <property type="protein sequence ID" value="MCC2230363.1"/>
    <property type="molecule type" value="Genomic_DNA"/>
</dbReference>
<protein>
    <submittedName>
        <fullName evidence="8">TIGR01212 family radical SAM protein</fullName>
    </submittedName>
</protein>
<comment type="caution">
    <text evidence="8">The sequence shown here is derived from an EMBL/GenBank/DDBJ whole genome shotgun (WGS) entry which is preliminary data.</text>
</comment>
<accession>A0AAE3JEN0</accession>
<dbReference type="Gene3D" id="3.80.30.20">
    <property type="entry name" value="tm_1862 like domain"/>
    <property type="match status" value="1"/>
</dbReference>
<dbReference type="Pfam" id="PF16199">
    <property type="entry name" value="Radical_SAM_C"/>
    <property type="match status" value="1"/>
</dbReference>
<dbReference type="InterPro" id="IPR058240">
    <property type="entry name" value="rSAM_sf"/>
</dbReference>
<dbReference type="GO" id="GO:0046872">
    <property type="term" value="F:metal ion binding"/>
    <property type="evidence" value="ECO:0007669"/>
    <property type="project" value="UniProtKB-KW"/>
</dbReference>
<keyword evidence="9" id="KW-1185">Reference proteome</keyword>
<dbReference type="Pfam" id="PF04055">
    <property type="entry name" value="Radical_SAM"/>
    <property type="match status" value="1"/>
</dbReference>
<dbReference type="Proteomes" id="UP001198182">
    <property type="component" value="Unassembled WGS sequence"/>
</dbReference>
<dbReference type="InterPro" id="IPR032432">
    <property type="entry name" value="Radical_SAM_C"/>
</dbReference>
<evidence type="ECO:0000256" key="2">
    <source>
        <dbReference type="ARBA" id="ARBA00022485"/>
    </source>
</evidence>
<dbReference type="PANTHER" id="PTHR11135">
    <property type="entry name" value="HISTONE ACETYLTRANSFERASE-RELATED"/>
    <property type="match status" value="1"/>
</dbReference>
<sequence>MVHLTDLPQDFTIELTMYTLNDYCRETFGEKLYKISLNGGFTCPNRDGTLGSRGCIFCSAGGSGDFTEDPHASITAQIEAGKKKVEKKMKSGGHYIAYFQAYTNTYAPIEKLEELFTAAISHPDVRVLSVATRPDCLPEETIALLARLNRIKPVWVELGLQTIHEESARYIRRRYPLAVYEDALRRLKEAGLTVITHVILGLPGETREDMLETIKYLTKGIKDTRTDGIKLQLLHVLRNTDLAEDYLAGHFSVMTLEEYLPLLADCIRRLPPDMVVHRITGDGPKSLLLAPLWTGNKRQVLNAITRYFKEEHVQQGELFPAD</sequence>
<dbReference type="InterPro" id="IPR039661">
    <property type="entry name" value="ELP3"/>
</dbReference>
<dbReference type="InterPro" id="IPR023404">
    <property type="entry name" value="rSAM_horseshoe"/>
</dbReference>
<feature type="domain" description="Radical SAM core" evidence="7">
    <location>
        <begin position="27"/>
        <end position="273"/>
    </location>
</feature>
<dbReference type="GO" id="GO:0051539">
    <property type="term" value="F:4 iron, 4 sulfur cluster binding"/>
    <property type="evidence" value="ECO:0007669"/>
    <property type="project" value="UniProtKB-KW"/>
</dbReference>
<evidence type="ECO:0000259" key="7">
    <source>
        <dbReference type="PROSITE" id="PS51918"/>
    </source>
</evidence>
<dbReference type="CDD" id="cd01335">
    <property type="entry name" value="Radical_SAM"/>
    <property type="match status" value="1"/>
</dbReference>
<evidence type="ECO:0000256" key="4">
    <source>
        <dbReference type="ARBA" id="ARBA00022723"/>
    </source>
</evidence>
<organism evidence="8 9">
    <name type="scientific">Hominifimenecus microfluidus</name>
    <dbReference type="NCBI Taxonomy" id="2885348"/>
    <lineage>
        <taxon>Bacteria</taxon>
        <taxon>Bacillati</taxon>
        <taxon>Bacillota</taxon>
        <taxon>Clostridia</taxon>
        <taxon>Lachnospirales</taxon>
        <taxon>Lachnospiraceae</taxon>
        <taxon>Hominifimenecus</taxon>
    </lineage>
</organism>
<proteinExistence type="predicted"/>
<keyword evidence="6" id="KW-0411">Iron-sulfur</keyword>
<dbReference type="PANTHER" id="PTHR11135:SF1">
    <property type="entry name" value="PROTEIN YHCC"/>
    <property type="match status" value="1"/>
</dbReference>
<comment type="cofactor">
    <cofactor evidence="1">
        <name>[4Fe-4S] cluster</name>
        <dbReference type="ChEBI" id="CHEBI:49883"/>
    </cofactor>
</comment>
<dbReference type="InterPro" id="IPR005911">
    <property type="entry name" value="YhcC-like"/>
</dbReference>
<dbReference type="SFLD" id="SFLDG01091">
    <property type="entry name" value="uncharacterized_CHP01210-like"/>
    <property type="match status" value="1"/>
</dbReference>
<evidence type="ECO:0000313" key="8">
    <source>
        <dbReference type="EMBL" id="MCC2230363.1"/>
    </source>
</evidence>
<dbReference type="SFLD" id="SFLDG01086">
    <property type="entry name" value="elongater_protein-like"/>
    <property type="match status" value="1"/>
</dbReference>
<evidence type="ECO:0000256" key="1">
    <source>
        <dbReference type="ARBA" id="ARBA00001966"/>
    </source>
</evidence>
<keyword evidence="2" id="KW-0004">4Fe-4S</keyword>
<dbReference type="InterPro" id="IPR006638">
    <property type="entry name" value="Elp3/MiaA/NifB-like_rSAM"/>
</dbReference>
<name>A0AAE3JEN0_9FIRM</name>
<dbReference type="SUPFAM" id="SSF102114">
    <property type="entry name" value="Radical SAM enzymes"/>
    <property type="match status" value="1"/>
</dbReference>
<evidence type="ECO:0000256" key="6">
    <source>
        <dbReference type="ARBA" id="ARBA00023014"/>
    </source>
</evidence>
<keyword evidence="3" id="KW-0949">S-adenosyl-L-methionine</keyword>
<dbReference type="InterPro" id="IPR007197">
    <property type="entry name" value="rSAM"/>
</dbReference>
<dbReference type="NCBIfam" id="TIGR01212">
    <property type="entry name" value="TIGR01212 family radical SAM protein"/>
    <property type="match status" value="1"/>
</dbReference>
<dbReference type="SFLD" id="SFLDS00029">
    <property type="entry name" value="Radical_SAM"/>
    <property type="match status" value="1"/>
</dbReference>
<dbReference type="AlphaFoldDB" id="A0AAE3JEN0"/>
<evidence type="ECO:0000256" key="3">
    <source>
        <dbReference type="ARBA" id="ARBA00022691"/>
    </source>
</evidence>
<reference evidence="8" key="1">
    <citation type="submission" date="2021-10" db="EMBL/GenBank/DDBJ databases">
        <title>Anaerobic single-cell dispensing facilitates the cultivation of human gut bacteria.</title>
        <authorList>
            <person name="Afrizal A."/>
        </authorList>
    </citation>
    <scope>NUCLEOTIDE SEQUENCE</scope>
    <source>
        <strain evidence="8">CLA-AA-H215</strain>
    </source>
</reference>
<gene>
    <name evidence="8" type="ORF">LKD81_05030</name>
</gene>
<dbReference type="PROSITE" id="PS51918">
    <property type="entry name" value="RADICAL_SAM"/>
    <property type="match status" value="1"/>
</dbReference>
<evidence type="ECO:0000256" key="5">
    <source>
        <dbReference type="ARBA" id="ARBA00023004"/>
    </source>
</evidence>
<dbReference type="SMART" id="SM00729">
    <property type="entry name" value="Elp3"/>
    <property type="match status" value="1"/>
</dbReference>
<keyword evidence="4" id="KW-0479">Metal-binding</keyword>
<dbReference type="GO" id="GO:0003824">
    <property type="term" value="F:catalytic activity"/>
    <property type="evidence" value="ECO:0007669"/>
    <property type="project" value="InterPro"/>
</dbReference>
<evidence type="ECO:0000313" key="9">
    <source>
        <dbReference type="Proteomes" id="UP001198182"/>
    </source>
</evidence>
<keyword evidence="5" id="KW-0408">Iron</keyword>